<evidence type="ECO:0000256" key="1">
    <source>
        <dbReference type="ARBA" id="ARBA00004071"/>
    </source>
</evidence>
<dbReference type="InterPro" id="IPR013780">
    <property type="entry name" value="Glyco_hydro_b"/>
</dbReference>
<evidence type="ECO:0000313" key="8">
    <source>
        <dbReference type="EMBL" id="MBO8469179.1"/>
    </source>
</evidence>
<dbReference type="PANTHER" id="PTHR10030">
    <property type="entry name" value="ALPHA-L-FUCOSIDASE"/>
    <property type="match status" value="1"/>
</dbReference>
<evidence type="ECO:0000256" key="5">
    <source>
        <dbReference type="ARBA" id="ARBA00022801"/>
    </source>
</evidence>
<gene>
    <name evidence="8" type="ORF">IAA72_05290</name>
</gene>
<accession>A0A9D9IC88</accession>
<evidence type="ECO:0000256" key="3">
    <source>
        <dbReference type="ARBA" id="ARBA00012662"/>
    </source>
</evidence>
<dbReference type="EMBL" id="JADIMF010000081">
    <property type="protein sequence ID" value="MBO8469179.1"/>
    <property type="molecule type" value="Genomic_DNA"/>
</dbReference>
<dbReference type="GO" id="GO:0016139">
    <property type="term" value="P:glycoside catabolic process"/>
    <property type="evidence" value="ECO:0007669"/>
    <property type="project" value="TreeGrafter"/>
</dbReference>
<comment type="caution">
    <text evidence="8">The sequence shown here is derived from an EMBL/GenBank/DDBJ whole genome shotgun (WGS) entry which is preliminary data.</text>
</comment>
<evidence type="ECO:0000313" key="9">
    <source>
        <dbReference type="Proteomes" id="UP000810292"/>
    </source>
</evidence>
<keyword evidence="4" id="KW-0732">Signal</keyword>
<keyword evidence="5" id="KW-0378">Hydrolase</keyword>
<dbReference type="PRINTS" id="PR00741">
    <property type="entry name" value="GLHYDRLASE29"/>
</dbReference>
<name>A0A9D9IC88_9SPIO</name>
<dbReference type="GO" id="GO:0004560">
    <property type="term" value="F:alpha-L-fucosidase activity"/>
    <property type="evidence" value="ECO:0007669"/>
    <property type="project" value="InterPro"/>
</dbReference>
<protein>
    <recommendedName>
        <fullName evidence="3">alpha-L-fucosidase</fullName>
        <ecNumber evidence="3">3.2.1.51</ecNumber>
    </recommendedName>
</protein>
<reference evidence="8" key="2">
    <citation type="journal article" date="2021" name="PeerJ">
        <title>Extensive microbial diversity within the chicken gut microbiome revealed by metagenomics and culture.</title>
        <authorList>
            <person name="Gilroy R."/>
            <person name="Ravi A."/>
            <person name="Getino M."/>
            <person name="Pursley I."/>
            <person name="Horton D.L."/>
            <person name="Alikhan N.F."/>
            <person name="Baker D."/>
            <person name="Gharbi K."/>
            <person name="Hall N."/>
            <person name="Watson M."/>
            <person name="Adriaenssens E.M."/>
            <person name="Foster-Nyarko E."/>
            <person name="Jarju S."/>
            <person name="Secka A."/>
            <person name="Antonio M."/>
            <person name="Oren A."/>
            <person name="Chaudhuri R.R."/>
            <person name="La Ragione R."/>
            <person name="Hildebrand F."/>
            <person name="Pallen M.J."/>
        </authorList>
    </citation>
    <scope>NUCLEOTIDE SEQUENCE</scope>
    <source>
        <strain evidence="8">14700</strain>
    </source>
</reference>
<reference evidence="8" key="1">
    <citation type="submission" date="2020-10" db="EMBL/GenBank/DDBJ databases">
        <authorList>
            <person name="Gilroy R."/>
        </authorList>
    </citation>
    <scope>NUCLEOTIDE SEQUENCE</scope>
    <source>
        <strain evidence="8">14700</strain>
    </source>
</reference>
<evidence type="ECO:0000256" key="4">
    <source>
        <dbReference type="ARBA" id="ARBA00022729"/>
    </source>
</evidence>
<dbReference type="Gene3D" id="3.20.20.80">
    <property type="entry name" value="Glycosidases"/>
    <property type="match status" value="1"/>
</dbReference>
<evidence type="ECO:0000256" key="6">
    <source>
        <dbReference type="ARBA" id="ARBA00023295"/>
    </source>
</evidence>
<sequence>HRDVIGELFSSFRKHGIITGLSSHRAEHWFFMEHAREFDSGADCDNPESIYYPSMRVDDIESYHTKPQPDTAYLDSWLARLAEIIENYRPSLVYFDWWIEQEAFRLYLRKFLAYYYNRAYEWGMDPVVTYKHDAAAFGSAVIDIERGQFPDVRPFPWQTCTAMGRRSWGYIENNEYKDSEEILQNLADIVSKNGSLLLNIGPKADGTITAEETNVLREVGSWLSKNGEAIYGSRPWHFFGEGCNGDFTGAFSDSKKPSFTEKDIRYTVRRDKLYAMVLKRSSNGQYVLWRLRKADPKKGTVFFGIVKKVECLEDGKEYPFFVDEDGLHILGPSGNEPSPIVFRITLA</sequence>
<dbReference type="InterPro" id="IPR057739">
    <property type="entry name" value="Glyco_hydro_29_N"/>
</dbReference>
<evidence type="ECO:0000259" key="7">
    <source>
        <dbReference type="Pfam" id="PF01120"/>
    </source>
</evidence>
<dbReference type="SUPFAM" id="SSF51445">
    <property type="entry name" value="(Trans)glycosidases"/>
    <property type="match status" value="1"/>
</dbReference>
<dbReference type="Gene3D" id="2.60.40.1180">
    <property type="entry name" value="Golgi alpha-mannosidase II"/>
    <property type="match status" value="1"/>
</dbReference>
<dbReference type="AlphaFoldDB" id="A0A9D9IC88"/>
<dbReference type="InterPro" id="IPR016286">
    <property type="entry name" value="FUC_metazoa-typ"/>
</dbReference>
<comment type="function">
    <text evidence="1">Alpha-L-fucosidase is responsible for hydrolyzing the alpha-1,6-linked fucose joined to the reducing-end N-acetylglucosamine of the carbohydrate moieties of glycoproteins.</text>
</comment>
<organism evidence="8 9">
    <name type="scientific">Candidatus Ornithospirochaeta stercoravium</name>
    <dbReference type="NCBI Taxonomy" id="2840897"/>
    <lineage>
        <taxon>Bacteria</taxon>
        <taxon>Pseudomonadati</taxon>
        <taxon>Spirochaetota</taxon>
        <taxon>Spirochaetia</taxon>
        <taxon>Spirochaetales</taxon>
        <taxon>Spirochaetaceae</taxon>
        <taxon>Spirochaetaceae incertae sedis</taxon>
        <taxon>Candidatus Ornithospirochaeta</taxon>
    </lineage>
</organism>
<dbReference type="InterPro" id="IPR017853">
    <property type="entry name" value="GH"/>
</dbReference>
<dbReference type="Proteomes" id="UP000810292">
    <property type="component" value="Unassembled WGS sequence"/>
</dbReference>
<dbReference type="EC" id="3.2.1.51" evidence="3"/>
<keyword evidence="6" id="KW-0326">Glycosidase</keyword>
<dbReference type="GO" id="GO:0005764">
    <property type="term" value="C:lysosome"/>
    <property type="evidence" value="ECO:0007669"/>
    <property type="project" value="TreeGrafter"/>
</dbReference>
<evidence type="ECO:0000256" key="2">
    <source>
        <dbReference type="ARBA" id="ARBA00007951"/>
    </source>
</evidence>
<comment type="similarity">
    <text evidence="2">Belongs to the glycosyl hydrolase 29 family.</text>
</comment>
<dbReference type="InterPro" id="IPR000933">
    <property type="entry name" value="Glyco_hydro_29"/>
</dbReference>
<dbReference type="GO" id="GO:0006004">
    <property type="term" value="P:fucose metabolic process"/>
    <property type="evidence" value="ECO:0007669"/>
    <property type="project" value="InterPro"/>
</dbReference>
<feature type="domain" description="Glycoside hydrolase family 29 N-terminal" evidence="7">
    <location>
        <begin position="1"/>
        <end position="228"/>
    </location>
</feature>
<proteinExistence type="inferred from homology"/>
<dbReference type="SMART" id="SM00812">
    <property type="entry name" value="Alpha_L_fucos"/>
    <property type="match status" value="1"/>
</dbReference>
<dbReference type="Pfam" id="PF01120">
    <property type="entry name" value="Alpha_L_fucos"/>
    <property type="match status" value="1"/>
</dbReference>
<dbReference type="PANTHER" id="PTHR10030:SF37">
    <property type="entry name" value="ALPHA-L-FUCOSIDASE-RELATED"/>
    <property type="match status" value="1"/>
</dbReference>
<feature type="non-terminal residue" evidence="8">
    <location>
        <position position="1"/>
    </location>
</feature>